<feature type="transmembrane region" description="Helical" evidence="9">
    <location>
        <begin position="292"/>
        <end position="311"/>
    </location>
</feature>
<evidence type="ECO:0000256" key="8">
    <source>
        <dbReference type="PIRSR" id="PIRSR602403-1"/>
    </source>
</evidence>
<keyword evidence="5" id="KW-0560">Oxidoreductase</keyword>
<keyword evidence="9" id="KW-1133">Transmembrane helix</keyword>
<proteinExistence type="inferred from homology"/>
<keyword evidence="6 8" id="KW-0408">Iron</keyword>
<feature type="transmembrane region" description="Helical" evidence="9">
    <location>
        <begin position="33"/>
        <end position="52"/>
    </location>
</feature>
<gene>
    <name evidence="10" type="ORF">OE88DRAFT_1656516</name>
</gene>
<evidence type="ECO:0000256" key="1">
    <source>
        <dbReference type="ARBA" id="ARBA00001971"/>
    </source>
</evidence>
<comment type="similarity">
    <text evidence="3">Belongs to the cytochrome P450 family.</text>
</comment>
<dbReference type="GO" id="GO:0020037">
    <property type="term" value="F:heme binding"/>
    <property type="evidence" value="ECO:0007669"/>
    <property type="project" value="InterPro"/>
</dbReference>
<evidence type="ECO:0000256" key="9">
    <source>
        <dbReference type="SAM" id="Phobius"/>
    </source>
</evidence>
<dbReference type="GO" id="GO:0016705">
    <property type="term" value="F:oxidoreductase activity, acting on paired donors, with incorporation or reduction of molecular oxygen"/>
    <property type="evidence" value="ECO:0007669"/>
    <property type="project" value="InterPro"/>
</dbReference>
<dbReference type="GO" id="GO:0004497">
    <property type="term" value="F:monooxygenase activity"/>
    <property type="evidence" value="ECO:0007669"/>
    <property type="project" value="UniProtKB-KW"/>
</dbReference>
<feature type="binding site" description="axial binding residue" evidence="8">
    <location>
        <position position="515"/>
    </location>
    <ligand>
        <name>heme</name>
        <dbReference type="ChEBI" id="CHEBI:30413"/>
    </ligand>
    <ligandPart>
        <name>Fe</name>
        <dbReference type="ChEBI" id="CHEBI:18248"/>
    </ligandPart>
</feature>
<dbReference type="InterPro" id="IPR002403">
    <property type="entry name" value="Cyt_P450_E_grp-IV"/>
</dbReference>
<accession>A0A5C3N4Z3</accession>
<keyword evidence="9" id="KW-0812">Transmembrane</keyword>
<dbReference type="GO" id="GO:0005506">
    <property type="term" value="F:iron ion binding"/>
    <property type="evidence" value="ECO:0007669"/>
    <property type="project" value="InterPro"/>
</dbReference>
<evidence type="ECO:0000256" key="4">
    <source>
        <dbReference type="ARBA" id="ARBA00022723"/>
    </source>
</evidence>
<dbReference type="PANTHER" id="PTHR24305">
    <property type="entry name" value="CYTOCHROME P450"/>
    <property type="match status" value="1"/>
</dbReference>
<keyword evidence="7" id="KW-0503">Monooxygenase</keyword>
<dbReference type="InterPro" id="IPR001128">
    <property type="entry name" value="Cyt_P450"/>
</dbReference>
<protein>
    <submittedName>
        <fullName evidence="10">Cytochrome P450</fullName>
    </submittedName>
</protein>
<evidence type="ECO:0000313" key="10">
    <source>
        <dbReference type="EMBL" id="TFK52869.1"/>
    </source>
</evidence>
<dbReference type="Pfam" id="PF00067">
    <property type="entry name" value="p450"/>
    <property type="match status" value="1"/>
</dbReference>
<name>A0A5C3N4Z3_9AGAM</name>
<dbReference type="OrthoDB" id="6692864at2759"/>
<dbReference type="PANTHER" id="PTHR24305:SF187">
    <property type="entry name" value="P450, PUTATIVE (EUROFUNG)-RELATED"/>
    <property type="match status" value="1"/>
</dbReference>
<keyword evidence="8" id="KW-0349">Heme</keyword>
<comment type="pathway">
    <text evidence="2">Secondary metabolite biosynthesis.</text>
</comment>
<feature type="transmembrane region" description="Helical" evidence="9">
    <location>
        <begin position="64"/>
        <end position="83"/>
    </location>
</feature>
<dbReference type="CDD" id="cd11061">
    <property type="entry name" value="CYP67-like"/>
    <property type="match status" value="1"/>
</dbReference>
<dbReference type="PRINTS" id="PR00465">
    <property type="entry name" value="EP450IV"/>
</dbReference>
<dbReference type="SUPFAM" id="SSF48264">
    <property type="entry name" value="Cytochrome P450"/>
    <property type="match status" value="1"/>
</dbReference>
<evidence type="ECO:0000256" key="5">
    <source>
        <dbReference type="ARBA" id="ARBA00023002"/>
    </source>
</evidence>
<comment type="cofactor">
    <cofactor evidence="1 8">
        <name>heme</name>
        <dbReference type="ChEBI" id="CHEBI:30413"/>
    </cofactor>
</comment>
<keyword evidence="11" id="KW-1185">Reference proteome</keyword>
<feature type="transmembrane region" description="Helical" evidence="9">
    <location>
        <begin position="89"/>
        <end position="111"/>
    </location>
</feature>
<dbReference type="Proteomes" id="UP000305948">
    <property type="component" value="Unassembled WGS sequence"/>
</dbReference>
<evidence type="ECO:0000256" key="7">
    <source>
        <dbReference type="ARBA" id="ARBA00023033"/>
    </source>
</evidence>
<dbReference type="PRINTS" id="PR00385">
    <property type="entry name" value="P450"/>
</dbReference>
<keyword evidence="9" id="KW-0472">Membrane</keyword>
<reference evidence="10 11" key="1">
    <citation type="journal article" date="2019" name="Nat. Ecol. Evol.">
        <title>Megaphylogeny resolves global patterns of mushroom evolution.</title>
        <authorList>
            <person name="Varga T."/>
            <person name="Krizsan K."/>
            <person name="Foldi C."/>
            <person name="Dima B."/>
            <person name="Sanchez-Garcia M."/>
            <person name="Sanchez-Ramirez S."/>
            <person name="Szollosi G.J."/>
            <person name="Szarkandi J.G."/>
            <person name="Papp V."/>
            <person name="Albert L."/>
            <person name="Andreopoulos W."/>
            <person name="Angelini C."/>
            <person name="Antonin V."/>
            <person name="Barry K.W."/>
            <person name="Bougher N.L."/>
            <person name="Buchanan P."/>
            <person name="Buyck B."/>
            <person name="Bense V."/>
            <person name="Catcheside P."/>
            <person name="Chovatia M."/>
            <person name="Cooper J."/>
            <person name="Damon W."/>
            <person name="Desjardin D."/>
            <person name="Finy P."/>
            <person name="Geml J."/>
            <person name="Haridas S."/>
            <person name="Hughes K."/>
            <person name="Justo A."/>
            <person name="Karasinski D."/>
            <person name="Kautmanova I."/>
            <person name="Kiss B."/>
            <person name="Kocsube S."/>
            <person name="Kotiranta H."/>
            <person name="LaButti K.M."/>
            <person name="Lechner B.E."/>
            <person name="Liimatainen K."/>
            <person name="Lipzen A."/>
            <person name="Lukacs Z."/>
            <person name="Mihaltcheva S."/>
            <person name="Morgado L.N."/>
            <person name="Niskanen T."/>
            <person name="Noordeloos M.E."/>
            <person name="Ohm R.A."/>
            <person name="Ortiz-Santana B."/>
            <person name="Ovrebo C."/>
            <person name="Racz N."/>
            <person name="Riley R."/>
            <person name="Savchenko A."/>
            <person name="Shiryaev A."/>
            <person name="Soop K."/>
            <person name="Spirin V."/>
            <person name="Szebenyi C."/>
            <person name="Tomsovsky M."/>
            <person name="Tulloss R.E."/>
            <person name="Uehling J."/>
            <person name="Grigoriev I.V."/>
            <person name="Vagvolgyi C."/>
            <person name="Papp T."/>
            <person name="Martin F.M."/>
            <person name="Miettinen O."/>
            <person name="Hibbett D.S."/>
            <person name="Nagy L.G."/>
        </authorList>
    </citation>
    <scope>NUCLEOTIDE SEQUENCE [LARGE SCALE GENOMIC DNA]</scope>
    <source>
        <strain evidence="10 11">OMC1185</strain>
    </source>
</reference>
<dbReference type="InterPro" id="IPR050121">
    <property type="entry name" value="Cytochrome_P450_monoxygenase"/>
</dbReference>
<evidence type="ECO:0000313" key="11">
    <source>
        <dbReference type="Proteomes" id="UP000305948"/>
    </source>
</evidence>
<dbReference type="Gene3D" id="1.10.630.10">
    <property type="entry name" value="Cytochrome P450"/>
    <property type="match status" value="1"/>
</dbReference>
<evidence type="ECO:0000256" key="2">
    <source>
        <dbReference type="ARBA" id="ARBA00005179"/>
    </source>
</evidence>
<dbReference type="AlphaFoldDB" id="A0A5C3N4Z3"/>
<dbReference type="STRING" id="5364.A0A5C3N4Z3"/>
<sequence length="575" mass="65496">MEHCVPIQNSSRSCSRQAMDFLDLFQGVPIPSFQQLLLVSVVVGLSSHWLIFVRGELDKYAPRIAIYHSFALCLVFVAAAIVYPSWVEAATASLTASAGYLTGLFSSILLYRAIFHPLRAYPGPLPARLTAFWSMAVSAKGNKWHLKVQELHRQYGDFVRIRPREISICHPDAVQDIHGHKSTCIKGPFYDINYPNYSLQLTRDKALRSQRRKVWDRGFTEKALKSYEPRIIAHSLELISHLNSWSSGEQSVDLMFWYHFFTLDAMGDLTFGKSFNIMSEQREENTVFKQSYTIKPLLGILFTMPWTFVLFQHMPFVSGQRAKWIRWCGEQLEERRKMKKDLPDIFTYLVDDDSKRAKDPLLSQRDLVCDSELAITAGSDTVAATLTNIFFLLTTHPEELRLLQQELDPLPPIDEISHSSLKNLPVLDGIINEALRLYPPVLSGLQRMTPKEGAVIAGRFIPGDTVVATPTYVLHRDPRCFPRPDEFIPQRWSSEPELALRKDAFNPFSTGTFACVGKQLAMLELRTVVYMMVKSFDMSLADPVKGAIAFTQEPGHRDCFTMDTPSLPVLLRRRQ</sequence>
<evidence type="ECO:0000256" key="3">
    <source>
        <dbReference type="ARBA" id="ARBA00010617"/>
    </source>
</evidence>
<keyword evidence="4 8" id="KW-0479">Metal-binding</keyword>
<organism evidence="10 11">
    <name type="scientific">Heliocybe sulcata</name>
    <dbReference type="NCBI Taxonomy" id="5364"/>
    <lineage>
        <taxon>Eukaryota</taxon>
        <taxon>Fungi</taxon>
        <taxon>Dikarya</taxon>
        <taxon>Basidiomycota</taxon>
        <taxon>Agaricomycotina</taxon>
        <taxon>Agaricomycetes</taxon>
        <taxon>Gloeophyllales</taxon>
        <taxon>Gloeophyllaceae</taxon>
        <taxon>Heliocybe</taxon>
    </lineage>
</organism>
<dbReference type="InterPro" id="IPR036396">
    <property type="entry name" value="Cyt_P450_sf"/>
</dbReference>
<evidence type="ECO:0000256" key="6">
    <source>
        <dbReference type="ARBA" id="ARBA00023004"/>
    </source>
</evidence>
<dbReference type="EMBL" id="ML213508">
    <property type="protein sequence ID" value="TFK52869.1"/>
    <property type="molecule type" value="Genomic_DNA"/>
</dbReference>